<evidence type="ECO:0000313" key="6">
    <source>
        <dbReference type="Proteomes" id="UP000253529"/>
    </source>
</evidence>
<organism evidence="5 6">
    <name type="scientific">Roseiarcus fermentans</name>
    <dbReference type="NCBI Taxonomy" id="1473586"/>
    <lineage>
        <taxon>Bacteria</taxon>
        <taxon>Pseudomonadati</taxon>
        <taxon>Pseudomonadota</taxon>
        <taxon>Alphaproteobacteria</taxon>
        <taxon>Hyphomicrobiales</taxon>
        <taxon>Roseiarcaceae</taxon>
        <taxon>Roseiarcus</taxon>
    </lineage>
</organism>
<proteinExistence type="inferred from homology"/>
<evidence type="ECO:0000256" key="2">
    <source>
        <dbReference type="ARBA" id="ARBA00022723"/>
    </source>
</evidence>
<dbReference type="InterPro" id="IPR052355">
    <property type="entry name" value="CENP-V-like"/>
</dbReference>
<dbReference type="AlphaFoldDB" id="A0A366ELV5"/>
<dbReference type="Pfam" id="PF04828">
    <property type="entry name" value="GFA"/>
    <property type="match status" value="1"/>
</dbReference>
<dbReference type="GO" id="GO:0016846">
    <property type="term" value="F:carbon-sulfur lyase activity"/>
    <property type="evidence" value="ECO:0007669"/>
    <property type="project" value="InterPro"/>
</dbReference>
<dbReference type="SUPFAM" id="SSF51316">
    <property type="entry name" value="Mss4-like"/>
    <property type="match status" value="1"/>
</dbReference>
<gene>
    <name evidence="5" type="ORF">DFR50_15213</name>
</gene>
<comment type="caution">
    <text evidence="5">The sequence shown here is derived from an EMBL/GenBank/DDBJ whole genome shotgun (WGS) entry which is preliminary data.</text>
</comment>
<keyword evidence="2" id="KW-0479">Metal-binding</keyword>
<evidence type="ECO:0000256" key="3">
    <source>
        <dbReference type="ARBA" id="ARBA00022833"/>
    </source>
</evidence>
<dbReference type="Gene3D" id="2.170.150.70">
    <property type="match status" value="1"/>
</dbReference>
<reference evidence="5 6" key="1">
    <citation type="submission" date="2018-06" db="EMBL/GenBank/DDBJ databases">
        <title>Genomic Encyclopedia of Type Strains, Phase IV (KMG-IV): sequencing the most valuable type-strain genomes for metagenomic binning, comparative biology and taxonomic classification.</title>
        <authorList>
            <person name="Goeker M."/>
        </authorList>
    </citation>
    <scope>NUCLEOTIDE SEQUENCE [LARGE SCALE GENOMIC DNA]</scope>
    <source>
        <strain evidence="5 6">DSM 24875</strain>
    </source>
</reference>
<name>A0A366ELV5_9HYPH</name>
<dbReference type="InterPro" id="IPR006913">
    <property type="entry name" value="CENP-V/GFA"/>
</dbReference>
<dbReference type="InterPro" id="IPR011057">
    <property type="entry name" value="Mss4-like_sf"/>
</dbReference>
<dbReference type="Proteomes" id="UP000253529">
    <property type="component" value="Unassembled WGS sequence"/>
</dbReference>
<dbReference type="RefSeq" id="WP_113893534.1">
    <property type="nucleotide sequence ID" value="NZ_QNRK01000052.1"/>
</dbReference>
<sequence length="134" mass="14800">MLKLSCLCGQVRIEISKRPDFINECNCTLCSKSGARWAYFHPSEVIVVGTTSGYRREDKEDPAAEIHFCANCGSTTHFNLTASAVSKFGNVQMGVNMRLADEKDLAGIELRYPDGRAWPGKGAFSYVQEARIMG</sequence>
<accession>A0A366ELV5</accession>
<protein>
    <recommendedName>
        <fullName evidence="4">CENP-V/GFA domain-containing protein</fullName>
    </recommendedName>
</protein>
<dbReference type="EMBL" id="QNRK01000052">
    <property type="protein sequence ID" value="RBP02425.1"/>
    <property type="molecule type" value="Genomic_DNA"/>
</dbReference>
<dbReference type="PANTHER" id="PTHR28620">
    <property type="entry name" value="CENTROMERE PROTEIN V"/>
    <property type="match status" value="1"/>
</dbReference>
<dbReference type="PROSITE" id="PS51891">
    <property type="entry name" value="CENP_V_GFA"/>
    <property type="match status" value="1"/>
</dbReference>
<keyword evidence="3" id="KW-0862">Zinc</keyword>
<dbReference type="GO" id="GO:0046872">
    <property type="term" value="F:metal ion binding"/>
    <property type="evidence" value="ECO:0007669"/>
    <property type="project" value="UniProtKB-KW"/>
</dbReference>
<dbReference type="OrthoDB" id="9805575at2"/>
<keyword evidence="6" id="KW-1185">Reference proteome</keyword>
<comment type="similarity">
    <text evidence="1">Belongs to the Gfa family.</text>
</comment>
<evidence type="ECO:0000256" key="1">
    <source>
        <dbReference type="ARBA" id="ARBA00005495"/>
    </source>
</evidence>
<evidence type="ECO:0000313" key="5">
    <source>
        <dbReference type="EMBL" id="RBP02425.1"/>
    </source>
</evidence>
<evidence type="ECO:0000259" key="4">
    <source>
        <dbReference type="PROSITE" id="PS51891"/>
    </source>
</evidence>
<dbReference type="PANTHER" id="PTHR28620:SF1">
    <property type="entry name" value="CENP-V_GFA DOMAIN-CONTAINING PROTEIN"/>
    <property type="match status" value="1"/>
</dbReference>
<feature type="domain" description="CENP-V/GFA" evidence="4">
    <location>
        <begin position="2"/>
        <end position="119"/>
    </location>
</feature>